<dbReference type="InterPro" id="IPR008988">
    <property type="entry name" value="Transcriptional_repressor_C"/>
</dbReference>
<comment type="caution">
    <text evidence="3">The sequence shown here is derived from an EMBL/GenBank/DDBJ whole genome shotgun (WGS) entry which is preliminary data.</text>
</comment>
<accession>A0A832SWM2</accession>
<dbReference type="GO" id="GO:0046914">
    <property type="term" value="F:transition metal ion binding"/>
    <property type="evidence" value="ECO:0007669"/>
    <property type="project" value="InterPro"/>
</dbReference>
<dbReference type="PANTHER" id="PTHR43151">
    <property type="entry name" value="FEOA FAMILY PROTEIN"/>
    <property type="match status" value="1"/>
</dbReference>
<dbReference type="Pfam" id="PF04023">
    <property type="entry name" value="FeoA"/>
    <property type="match status" value="1"/>
</dbReference>
<dbReference type="InterPro" id="IPR053184">
    <property type="entry name" value="FeoA-like"/>
</dbReference>
<protein>
    <submittedName>
        <fullName evidence="3">Ferrous iron transport protein A</fullName>
    </submittedName>
</protein>
<feature type="domain" description="Ferrous iron transporter FeoA-like" evidence="2">
    <location>
        <begin position="3"/>
        <end position="74"/>
    </location>
</feature>
<evidence type="ECO:0000313" key="3">
    <source>
        <dbReference type="EMBL" id="HII60219.1"/>
    </source>
</evidence>
<dbReference type="InterPro" id="IPR038157">
    <property type="entry name" value="FeoA_core_dom"/>
</dbReference>
<dbReference type="InterPro" id="IPR007167">
    <property type="entry name" value="Fe-transptr_FeoA-like"/>
</dbReference>
<dbReference type="Gene3D" id="2.30.30.90">
    <property type="match status" value="1"/>
</dbReference>
<dbReference type="AlphaFoldDB" id="A0A832SWM2"/>
<organism evidence="3 4">
    <name type="scientific">Pyrococcus horikoshii</name>
    <dbReference type="NCBI Taxonomy" id="53953"/>
    <lineage>
        <taxon>Archaea</taxon>
        <taxon>Methanobacteriati</taxon>
        <taxon>Methanobacteriota</taxon>
        <taxon>Thermococci</taxon>
        <taxon>Thermococcales</taxon>
        <taxon>Thermococcaceae</taxon>
        <taxon>Pyrococcus</taxon>
    </lineage>
</organism>
<evidence type="ECO:0000259" key="2">
    <source>
        <dbReference type="SMART" id="SM00899"/>
    </source>
</evidence>
<reference evidence="3" key="1">
    <citation type="journal article" date="2020" name="bioRxiv">
        <title>A rank-normalized archaeal taxonomy based on genome phylogeny resolves widespread incomplete and uneven classifications.</title>
        <authorList>
            <person name="Rinke C."/>
            <person name="Chuvochina M."/>
            <person name="Mussig A.J."/>
            <person name="Chaumeil P.-A."/>
            <person name="Waite D.W."/>
            <person name="Whitman W.B."/>
            <person name="Parks D.H."/>
            <person name="Hugenholtz P."/>
        </authorList>
    </citation>
    <scope>NUCLEOTIDE SEQUENCE</scope>
    <source>
        <strain evidence="3">UBA8834</strain>
    </source>
</reference>
<dbReference type="Proteomes" id="UP000617544">
    <property type="component" value="Unassembled WGS sequence"/>
</dbReference>
<dbReference type="RefSeq" id="WP_010885292.1">
    <property type="nucleotide sequence ID" value="NZ_DUJN01000002.1"/>
</dbReference>
<name>A0A832SWM2_PYRHR</name>
<proteinExistence type="predicted"/>
<dbReference type="SUPFAM" id="SSF50037">
    <property type="entry name" value="C-terminal domain of transcriptional repressors"/>
    <property type="match status" value="1"/>
</dbReference>
<dbReference type="EMBL" id="DUJN01000002">
    <property type="protein sequence ID" value="HII60219.1"/>
    <property type="molecule type" value="Genomic_DNA"/>
</dbReference>
<dbReference type="PANTHER" id="PTHR43151:SF2">
    <property type="entry name" value="FE(2+) TRANSPORT PROTEIN A-RELATED"/>
    <property type="match status" value="1"/>
</dbReference>
<evidence type="ECO:0000256" key="1">
    <source>
        <dbReference type="ARBA" id="ARBA00023004"/>
    </source>
</evidence>
<keyword evidence="1" id="KW-0408">Iron</keyword>
<dbReference type="SMART" id="SM00899">
    <property type="entry name" value="FeoA"/>
    <property type="match status" value="1"/>
</dbReference>
<dbReference type="GeneID" id="1443528"/>
<sequence>MHVPLTSLKEGEEGVVINILGGPNARSKLIAMGIAPGVVVRVIKGTGPGPMIIGVGSSRIAIGWGIASKIIVRRI</sequence>
<evidence type="ECO:0000313" key="4">
    <source>
        <dbReference type="Proteomes" id="UP000617544"/>
    </source>
</evidence>
<gene>
    <name evidence="3" type="ORF">HA331_00320</name>
</gene>